<dbReference type="EMBL" id="CP015515">
    <property type="protein sequence ID" value="AND15931.1"/>
    <property type="molecule type" value="Genomic_DNA"/>
</dbReference>
<dbReference type="Gene3D" id="3.40.47.10">
    <property type="match status" value="1"/>
</dbReference>
<dbReference type="NCBIfam" id="NF005490">
    <property type="entry name" value="PRK07103.1"/>
    <property type="match status" value="1"/>
</dbReference>
<dbReference type="GO" id="GO:0004315">
    <property type="term" value="F:3-oxoacyl-[acyl-carrier-protein] synthase activity"/>
    <property type="evidence" value="ECO:0007669"/>
    <property type="project" value="TreeGrafter"/>
</dbReference>
<sequence length="428" mass="43900">MVDGGSLVVSGLGVSSAVGVGKVDFARGLFAGRGTFTPMSRPGRQHGSSVVGAEMADPLAGRFDELPSWSSASLTARVAVATLDEAWQEARLDSMDADRMGLVVGGSNVQQRESLLARERQASDPRFVRPRYGMSVWDTDVSALCSEVFGIRGFAHTVGGASASGGLAVAEAAEAVQSGRVDICVAVGALADISYWEVFALQSMGAMAPDGTDVAPRPFDVGSRGFVFGESCAAIVLERPGGRCLPSGERYARLAGWAVRSDAHRGPDPSLEGEAGVLHDAVAAAGLEADDIDYVNTHGSGAPLGDRTEVGAIRRAGLEGAALNATKAITGHGLTAAGTVEAVATLLQMEAGLLHPTAHLEEPIDPELRWVGPVARSAELRASVSTSVGFGGISTALCFATPTPFASRSSGRSSGTDPGAEQAREGTP</sequence>
<dbReference type="SMART" id="SM00825">
    <property type="entry name" value="PKS_KS"/>
    <property type="match status" value="1"/>
</dbReference>
<dbReference type="PATRIC" id="fig|33888.3.peg.868"/>
<evidence type="ECO:0000256" key="1">
    <source>
        <dbReference type="ARBA" id="ARBA00008467"/>
    </source>
</evidence>
<name>A0A169BVM8_9MICO</name>
<dbReference type="InterPro" id="IPR014031">
    <property type="entry name" value="Ketoacyl_synth_C"/>
</dbReference>
<reference evidence="6 7" key="1">
    <citation type="submission" date="2016-05" db="EMBL/GenBank/DDBJ databases">
        <title>Complete genome sequence of Rathayibacter tritici NCPPB 1953.</title>
        <authorList>
            <person name="Park J."/>
            <person name="Lee H.-H."/>
            <person name="Lee S.-W."/>
            <person name="Seo Y.-S."/>
        </authorList>
    </citation>
    <scope>NUCLEOTIDE SEQUENCE [LARGE SCALE GENOMIC DNA]</scope>
    <source>
        <strain evidence="6 7">NCPPB 1953</strain>
    </source>
</reference>
<dbReference type="Pfam" id="PF02801">
    <property type="entry name" value="Ketoacyl-synt_C"/>
    <property type="match status" value="1"/>
</dbReference>
<evidence type="ECO:0000313" key="7">
    <source>
        <dbReference type="Proteomes" id="UP000077071"/>
    </source>
</evidence>
<keyword evidence="7" id="KW-1185">Reference proteome</keyword>
<evidence type="ECO:0000256" key="2">
    <source>
        <dbReference type="ARBA" id="ARBA00022679"/>
    </source>
</evidence>
<dbReference type="Pfam" id="PF00109">
    <property type="entry name" value="ketoacyl-synt"/>
    <property type="match status" value="1"/>
</dbReference>
<dbReference type="InterPro" id="IPR000794">
    <property type="entry name" value="Beta-ketoacyl_synthase"/>
</dbReference>
<feature type="domain" description="Ketosynthase family 3 (KS3)" evidence="5">
    <location>
        <begin position="45"/>
        <end position="401"/>
    </location>
</feature>
<gene>
    <name evidence="6" type="ORF">A6122_0778</name>
</gene>
<dbReference type="GO" id="GO:0006633">
    <property type="term" value="P:fatty acid biosynthetic process"/>
    <property type="evidence" value="ECO:0007669"/>
    <property type="project" value="TreeGrafter"/>
</dbReference>
<protein>
    <submittedName>
        <fullName evidence="6">Polyketide beta-ketoacyl:ACP synthase</fullName>
    </submittedName>
</protein>
<dbReference type="AlphaFoldDB" id="A0A169BVM8"/>
<dbReference type="RefSeq" id="WP_068251872.1">
    <property type="nucleotide sequence ID" value="NZ_CP015515.1"/>
</dbReference>
<dbReference type="KEGG" id="rtn:A6122_0778"/>
<evidence type="ECO:0000313" key="6">
    <source>
        <dbReference type="EMBL" id="AND15931.1"/>
    </source>
</evidence>
<dbReference type="InterPro" id="IPR016039">
    <property type="entry name" value="Thiolase-like"/>
</dbReference>
<dbReference type="InterPro" id="IPR020841">
    <property type="entry name" value="PKS_Beta-ketoAc_synthase_dom"/>
</dbReference>
<accession>A0A169BVM8</accession>
<dbReference type="PANTHER" id="PTHR11712:SF336">
    <property type="entry name" value="3-OXOACYL-[ACYL-CARRIER-PROTEIN] SYNTHASE, MITOCHONDRIAL"/>
    <property type="match status" value="1"/>
</dbReference>
<dbReference type="SUPFAM" id="SSF53901">
    <property type="entry name" value="Thiolase-like"/>
    <property type="match status" value="2"/>
</dbReference>
<comment type="similarity">
    <text evidence="1 3">Belongs to the thiolase-like superfamily. Beta-ketoacyl-ACP synthases family.</text>
</comment>
<proteinExistence type="inferred from homology"/>
<dbReference type="PROSITE" id="PS52004">
    <property type="entry name" value="KS3_2"/>
    <property type="match status" value="1"/>
</dbReference>
<feature type="region of interest" description="Disordered" evidence="4">
    <location>
        <begin position="404"/>
        <end position="428"/>
    </location>
</feature>
<dbReference type="InterPro" id="IPR014030">
    <property type="entry name" value="Ketoacyl_synth_N"/>
</dbReference>
<dbReference type="Proteomes" id="UP000077071">
    <property type="component" value="Chromosome"/>
</dbReference>
<dbReference type="PANTHER" id="PTHR11712">
    <property type="entry name" value="POLYKETIDE SYNTHASE-RELATED"/>
    <property type="match status" value="1"/>
</dbReference>
<dbReference type="STRING" id="33888.A6122_0778"/>
<dbReference type="OrthoDB" id="9808669at2"/>
<feature type="compositionally biased region" description="Polar residues" evidence="4">
    <location>
        <begin position="404"/>
        <end position="416"/>
    </location>
</feature>
<organism evidence="6 7">
    <name type="scientific">Rathayibacter tritici</name>
    <dbReference type="NCBI Taxonomy" id="33888"/>
    <lineage>
        <taxon>Bacteria</taxon>
        <taxon>Bacillati</taxon>
        <taxon>Actinomycetota</taxon>
        <taxon>Actinomycetes</taxon>
        <taxon>Micrococcales</taxon>
        <taxon>Microbacteriaceae</taxon>
        <taxon>Rathayibacter</taxon>
    </lineage>
</organism>
<keyword evidence="2 3" id="KW-0808">Transferase</keyword>
<evidence type="ECO:0000259" key="5">
    <source>
        <dbReference type="PROSITE" id="PS52004"/>
    </source>
</evidence>
<dbReference type="GO" id="GO:0005829">
    <property type="term" value="C:cytosol"/>
    <property type="evidence" value="ECO:0007669"/>
    <property type="project" value="TreeGrafter"/>
</dbReference>
<evidence type="ECO:0000256" key="3">
    <source>
        <dbReference type="RuleBase" id="RU003694"/>
    </source>
</evidence>
<evidence type="ECO:0000256" key="4">
    <source>
        <dbReference type="SAM" id="MobiDB-lite"/>
    </source>
</evidence>
<dbReference type="CDD" id="cd00834">
    <property type="entry name" value="KAS_I_II"/>
    <property type="match status" value="1"/>
</dbReference>